<feature type="region of interest" description="Disordered" evidence="1">
    <location>
        <begin position="161"/>
        <end position="180"/>
    </location>
</feature>
<name>A0ABD0ZGY4_9HEMI</name>
<keyword evidence="3" id="KW-1185">Reference proteome</keyword>
<gene>
    <name evidence="2" type="ORF">AAG570_006348</name>
</gene>
<protein>
    <submittedName>
        <fullName evidence="2">Uncharacterized protein</fullName>
    </submittedName>
</protein>
<accession>A0ABD0ZGY4</accession>
<comment type="caution">
    <text evidence="2">The sequence shown here is derived from an EMBL/GenBank/DDBJ whole genome shotgun (WGS) entry which is preliminary data.</text>
</comment>
<proteinExistence type="predicted"/>
<dbReference type="Proteomes" id="UP001558652">
    <property type="component" value="Unassembled WGS sequence"/>
</dbReference>
<dbReference type="EMBL" id="JBFDAA010000002">
    <property type="protein sequence ID" value="KAL1139364.1"/>
    <property type="molecule type" value="Genomic_DNA"/>
</dbReference>
<reference evidence="2 3" key="1">
    <citation type="submission" date="2024-07" db="EMBL/GenBank/DDBJ databases">
        <title>Chromosome-level genome assembly of the water stick insect Ranatra chinensis (Heteroptera: Nepidae).</title>
        <authorList>
            <person name="Liu X."/>
        </authorList>
    </citation>
    <scope>NUCLEOTIDE SEQUENCE [LARGE SCALE GENOMIC DNA]</scope>
    <source>
        <strain evidence="2">Cailab_2021Rc</strain>
        <tissue evidence="2">Muscle</tissue>
    </source>
</reference>
<evidence type="ECO:0000313" key="2">
    <source>
        <dbReference type="EMBL" id="KAL1139364.1"/>
    </source>
</evidence>
<evidence type="ECO:0000256" key="1">
    <source>
        <dbReference type="SAM" id="MobiDB-lite"/>
    </source>
</evidence>
<sequence>MEANTKLREGVNIRNRDETHELFEEFQHSNAYYSGYEGDDEVFVEFDQLKPGDREEVRQPRVRRISDVIDSIGEMSSSLGRSHSLEFSESTSISSETSKVIECSTIRETSRFIITEVDGKEKLLSPPATPSSDLGYYSTGISTPPSQLNFKGKLFRFSNSSMEAASPPKWDTTDAKPYSG</sequence>
<organism evidence="2 3">
    <name type="scientific">Ranatra chinensis</name>
    <dbReference type="NCBI Taxonomy" id="642074"/>
    <lineage>
        <taxon>Eukaryota</taxon>
        <taxon>Metazoa</taxon>
        <taxon>Ecdysozoa</taxon>
        <taxon>Arthropoda</taxon>
        <taxon>Hexapoda</taxon>
        <taxon>Insecta</taxon>
        <taxon>Pterygota</taxon>
        <taxon>Neoptera</taxon>
        <taxon>Paraneoptera</taxon>
        <taxon>Hemiptera</taxon>
        <taxon>Heteroptera</taxon>
        <taxon>Panheteroptera</taxon>
        <taxon>Nepomorpha</taxon>
        <taxon>Nepidae</taxon>
        <taxon>Ranatrinae</taxon>
        <taxon>Ranatra</taxon>
    </lineage>
</organism>
<dbReference type="AlphaFoldDB" id="A0ABD0ZGY4"/>
<evidence type="ECO:0000313" key="3">
    <source>
        <dbReference type="Proteomes" id="UP001558652"/>
    </source>
</evidence>